<evidence type="ECO:0000256" key="1">
    <source>
        <dbReference type="SAM" id="MobiDB-lite"/>
    </source>
</evidence>
<organism evidence="3 4">
    <name type="scientific">Ascoidea rubescens DSM 1968</name>
    <dbReference type="NCBI Taxonomy" id="1344418"/>
    <lineage>
        <taxon>Eukaryota</taxon>
        <taxon>Fungi</taxon>
        <taxon>Dikarya</taxon>
        <taxon>Ascomycota</taxon>
        <taxon>Saccharomycotina</taxon>
        <taxon>Saccharomycetes</taxon>
        <taxon>Ascoideaceae</taxon>
        <taxon>Ascoidea</taxon>
    </lineage>
</organism>
<protein>
    <recommendedName>
        <fullName evidence="2">RRN6 beta-propeller domain-containing protein</fullName>
    </recommendedName>
</protein>
<dbReference type="Proteomes" id="UP000095038">
    <property type="component" value="Unassembled WGS sequence"/>
</dbReference>
<feature type="compositionally biased region" description="Basic and acidic residues" evidence="1">
    <location>
        <begin position="48"/>
        <end position="57"/>
    </location>
</feature>
<dbReference type="OrthoDB" id="4090074at2759"/>
<dbReference type="InParanoid" id="A0A1D2VJ91"/>
<evidence type="ECO:0000259" key="2">
    <source>
        <dbReference type="Pfam" id="PF10214"/>
    </source>
</evidence>
<dbReference type="GeneID" id="30967952"/>
<feature type="region of interest" description="Disordered" evidence="1">
    <location>
        <begin position="322"/>
        <end position="357"/>
    </location>
</feature>
<feature type="compositionally biased region" description="Basic residues" evidence="1">
    <location>
        <begin position="1248"/>
        <end position="1260"/>
    </location>
</feature>
<feature type="compositionally biased region" description="Basic and acidic residues" evidence="1">
    <location>
        <begin position="346"/>
        <end position="357"/>
    </location>
</feature>
<dbReference type="EMBL" id="KV454479">
    <property type="protein sequence ID" value="ODV61702.1"/>
    <property type="molecule type" value="Genomic_DNA"/>
</dbReference>
<sequence length="1260" mass="145401">MWPSKSGLGVQLSYGIDSNGYYLQDFDSENENAQDKESIHKHSHKSKDKMDRSWFKPKDMNYNKNKIDLNKIQFSNKRLVSPQLFLLNINPTINHPNNETKINGKFYVPNNILSYLSSESKNLSSNYLYDPTIDNYMTFIKLDRFQLTLYVSGSSSSYLNISCLNYRSESISSLSQSSNQTDTSQNIDFEIVENRDDDINNDNANNNEPFRLRVPRLSQPKTINLSHSIKQLITPLQNSKSRLKYQLDKPINSKPNKQQSLNRNNIKTLLNFFPKTIYLLVTTDMVIFVFNLRVGYHSSSLNKMFTIELVGQLSASEINSNNDQAKQNQFQNNKKSENNENIVSDTDNRSDRSNESDNFHYQTDVLKTENYSFAYANFNPSNTDQFIAIDIKGNWKIFEIRKNNLETIISNNNFWFGSVYMNNLDNDSENNKQFNLSLSNWKRVYWNPNNENQIIILTRNSIYQIDLFTKYSVSGILVNFEDWSQLRDFQIALFDNSIAFLLTSKELIVVKFLDNNKNDEKIDNSSYIFRPAFKRLISWKHFLDPDDVSIKLSIADIKQNADSDMVFLLTVYSQIHSLNFIYEFCRSASTDLFQLVNQPFYIISNLNLIVQSSQLIEVSKLNSSEPHYQNILKRKFKKNGKFNYLKTPKNPISNEFILDSDAEIDYDDGIFNNYENNSNEFVNLAENSKHNSVSELVQHETDRNAANEYISEINSVEDLKNTDTHNNSTLSHKDNAKDNNMFTLEPGNDDESTDLSDSSDSESSNSESDDDSNKNDSIQGEFQKPNNSRNNFDKNRPSTKPTKRYFALFQISNQLEVTRTLYSTSSNLIISKYKAMLSSNNAFSVYNNFDSGIFKYRVDSPFSSVYNSSFCHSPKSGTSLPTRNIDLFSVNRAIISRGHKTVPFFKVLGKCKENKKLYQKLFHLDKPNDANYSELGDRLGDIILNSISPKKEKLEIFKNEESDRETDGHINSSFVMDQYDNGSFLLGNQLAHMDSQSRPNGTPLNSNVLENKNYFFSNIIDLLMSNDEYSSIFSFYDLGKWDSAIQLLSEKISCENLEIINNMGFNNIVFNYFIRENNSLFQSLFCHLSDIWNFKEILKTFSIYDIYFKKLSIEIGLSLINVGKGSENTPENDEYVIIKTSEHEQITLPPKIRTLVDFWDEGEENNDESNDNFFESMLNDRFSETYTKTLPKISISQSTNKIPSKDFQFSETQIEYPNNVSQSSRSSQVKTSQRGFASQIERGPFGGVKRKKKKKKGGFA</sequence>
<dbReference type="GO" id="GO:0042790">
    <property type="term" value="P:nucleolar large rRNA transcription by RNA polymerase I"/>
    <property type="evidence" value="ECO:0007669"/>
    <property type="project" value="TreeGrafter"/>
</dbReference>
<dbReference type="GO" id="GO:0001179">
    <property type="term" value="F:RNA polymerase I general transcription initiation factor binding"/>
    <property type="evidence" value="ECO:0007669"/>
    <property type="project" value="TreeGrafter"/>
</dbReference>
<dbReference type="AlphaFoldDB" id="A0A1D2VJ91"/>
<feature type="compositionally biased region" description="Low complexity" evidence="1">
    <location>
        <begin position="1220"/>
        <end position="1234"/>
    </location>
</feature>
<dbReference type="Pfam" id="PF10214">
    <property type="entry name" value="Rrn6_beta-prop"/>
    <property type="match status" value="1"/>
</dbReference>
<reference evidence="4" key="1">
    <citation type="submission" date="2016-05" db="EMBL/GenBank/DDBJ databases">
        <title>Comparative genomics of biotechnologically important yeasts.</title>
        <authorList>
            <consortium name="DOE Joint Genome Institute"/>
            <person name="Riley R."/>
            <person name="Haridas S."/>
            <person name="Wolfe K.H."/>
            <person name="Lopes M.R."/>
            <person name="Hittinger C.T."/>
            <person name="Goker M."/>
            <person name="Salamov A."/>
            <person name="Wisecaver J."/>
            <person name="Long T.M."/>
            <person name="Aerts A.L."/>
            <person name="Barry K."/>
            <person name="Choi C."/>
            <person name="Clum A."/>
            <person name="Coughlan A.Y."/>
            <person name="Deshpande S."/>
            <person name="Douglass A.P."/>
            <person name="Hanson S.J."/>
            <person name="Klenk H.-P."/>
            <person name="Labutti K."/>
            <person name="Lapidus A."/>
            <person name="Lindquist E."/>
            <person name="Lipzen A."/>
            <person name="Meier-Kolthoff J.P."/>
            <person name="Ohm R.A."/>
            <person name="Otillar R.P."/>
            <person name="Pangilinan J."/>
            <person name="Peng Y."/>
            <person name="Rokas A."/>
            <person name="Rosa C.A."/>
            <person name="Scheuner C."/>
            <person name="Sibirny A.A."/>
            <person name="Slot J.C."/>
            <person name="Stielow J.B."/>
            <person name="Sun H."/>
            <person name="Kurtzman C.P."/>
            <person name="Blackwell M."/>
            <person name="Grigoriev I.V."/>
            <person name="Jeffries T.W."/>
        </authorList>
    </citation>
    <scope>NUCLEOTIDE SEQUENCE [LARGE SCALE GENOMIC DNA]</scope>
    <source>
        <strain evidence="4">DSM 1968</strain>
    </source>
</reference>
<dbReference type="GO" id="GO:0070860">
    <property type="term" value="C:RNA polymerase I core factor complex"/>
    <property type="evidence" value="ECO:0007669"/>
    <property type="project" value="TreeGrafter"/>
</dbReference>
<keyword evidence="4" id="KW-1185">Reference proteome</keyword>
<feature type="region of interest" description="Disordered" evidence="1">
    <location>
        <begin position="716"/>
        <end position="799"/>
    </location>
</feature>
<dbReference type="InterPro" id="IPR048535">
    <property type="entry name" value="RRN6_beta-prop"/>
</dbReference>
<dbReference type="InterPro" id="IPR019350">
    <property type="entry name" value="RNA_pol_I-sp_TIF_RRN6-like"/>
</dbReference>
<evidence type="ECO:0000313" key="3">
    <source>
        <dbReference type="EMBL" id="ODV61702.1"/>
    </source>
</evidence>
<evidence type="ECO:0000313" key="4">
    <source>
        <dbReference type="Proteomes" id="UP000095038"/>
    </source>
</evidence>
<feature type="compositionally biased region" description="Polar residues" evidence="1">
    <location>
        <begin position="778"/>
        <end position="790"/>
    </location>
</feature>
<feature type="region of interest" description="Disordered" evidence="1">
    <location>
        <begin position="1216"/>
        <end position="1260"/>
    </location>
</feature>
<accession>A0A1D2VJ91</accession>
<feature type="region of interest" description="Disordered" evidence="1">
    <location>
        <begin position="32"/>
        <end position="57"/>
    </location>
</feature>
<name>A0A1D2VJ91_9ASCO</name>
<dbReference type="GO" id="GO:0001163">
    <property type="term" value="F:RNA polymerase I transcription regulatory region sequence-specific DNA binding"/>
    <property type="evidence" value="ECO:0007669"/>
    <property type="project" value="TreeGrafter"/>
</dbReference>
<gene>
    <name evidence="3" type="ORF">ASCRUDRAFT_7894</name>
</gene>
<dbReference type="RefSeq" id="XP_020048009.1">
    <property type="nucleotide sequence ID" value="XM_020194316.1"/>
</dbReference>
<dbReference type="STRING" id="1344418.A0A1D2VJ91"/>
<dbReference type="PANTHER" id="PTHR28221">
    <property type="entry name" value="RNA POLYMERASE I-SPECIFIC TRANSCRIPTION INITIATION FACTOR RRN6"/>
    <property type="match status" value="1"/>
</dbReference>
<proteinExistence type="predicted"/>
<dbReference type="PANTHER" id="PTHR28221:SF2">
    <property type="entry name" value="RNA POLYMERASE I-SPECIFIC TRANSCRIPTION INITIATION FACTOR RRN6"/>
    <property type="match status" value="1"/>
</dbReference>
<feature type="domain" description="RRN6 beta-propeller" evidence="2">
    <location>
        <begin position="363"/>
        <end position="600"/>
    </location>
</feature>
<feature type="compositionally biased region" description="Acidic residues" evidence="1">
    <location>
        <begin position="747"/>
        <end position="760"/>
    </location>
</feature>
<feature type="compositionally biased region" description="Low complexity" evidence="1">
    <location>
        <begin position="322"/>
        <end position="333"/>
    </location>
</feature>